<organism evidence="14 15">
    <name type="scientific">Labrus bergylta</name>
    <name type="common">ballan wrasse</name>
    <dbReference type="NCBI Taxonomy" id="56723"/>
    <lineage>
        <taxon>Eukaryota</taxon>
        <taxon>Metazoa</taxon>
        <taxon>Chordata</taxon>
        <taxon>Craniata</taxon>
        <taxon>Vertebrata</taxon>
        <taxon>Euteleostomi</taxon>
        <taxon>Actinopterygii</taxon>
        <taxon>Neopterygii</taxon>
        <taxon>Teleostei</taxon>
        <taxon>Neoteleostei</taxon>
        <taxon>Acanthomorphata</taxon>
        <taxon>Eupercaria</taxon>
        <taxon>Labriformes</taxon>
        <taxon>Labridae</taxon>
        <taxon>Labrus</taxon>
    </lineage>
</organism>
<keyword evidence="7" id="KW-0333">Golgi apparatus</keyword>
<reference evidence="14" key="1">
    <citation type="submission" date="2025-08" db="UniProtKB">
        <authorList>
            <consortium name="Ensembl"/>
        </authorList>
    </citation>
    <scope>IDENTIFICATION</scope>
</reference>
<keyword evidence="3 11" id="KW-0808">Transferase</keyword>
<dbReference type="Pfam" id="PF00685">
    <property type="entry name" value="Sulfotransfer_1"/>
    <property type="match status" value="1"/>
</dbReference>
<evidence type="ECO:0000256" key="6">
    <source>
        <dbReference type="ARBA" id="ARBA00022989"/>
    </source>
</evidence>
<evidence type="ECO:0000256" key="9">
    <source>
        <dbReference type="ARBA" id="ARBA00023180"/>
    </source>
</evidence>
<proteinExistence type="inferred from homology"/>
<evidence type="ECO:0000313" key="15">
    <source>
        <dbReference type="Proteomes" id="UP000261660"/>
    </source>
</evidence>
<evidence type="ECO:0000256" key="5">
    <source>
        <dbReference type="ARBA" id="ARBA00022968"/>
    </source>
</evidence>
<evidence type="ECO:0000313" key="14">
    <source>
        <dbReference type="Ensembl" id="ENSLBEP00000007072.1"/>
    </source>
</evidence>
<name>A0A3Q3ELZ3_9LABR</name>
<dbReference type="EC" id="2.8.2.-" evidence="11"/>
<keyword evidence="9" id="KW-0325">Glycoprotein</keyword>
<evidence type="ECO:0000256" key="11">
    <source>
        <dbReference type="RuleBase" id="RU361155"/>
    </source>
</evidence>
<dbReference type="InterPro" id="IPR051135">
    <property type="entry name" value="Gal/GlcNAc/GalNAc_ST"/>
</dbReference>
<dbReference type="InterPro" id="IPR027417">
    <property type="entry name" value="P-loop_NTPase"/>
</dbReference>
<evidence type="ECO:0000259" key="13">
    <source>
        <dbReference type="Pfam" id="PF00685"/>
    </source>
</evidence>
<evidence type="ECO:0000256" key="1">
    <source>
        <dbReference type="ARBA" id="ARBA00004323"/>
    </source>
</evidence>
<keyword evidence="12" id="KW-0732">Signal</keyword>
<dbReference type="InParanoid" id="A0A3Q3ELZ3"/>
<evidence type="ECO:0000256" key="12">
    <source>
        <dbReference type="SAM" id="SignalP"/>
    </source>
</evidence>
<evidence type="ECO:0000256" key="10">
    <source>
        <dbReference type="ARBA" id="ARBA00023277"/>
    </source>
</evidence>
<dbReference type="Gene3D" id="3.40.50.300">
    <property type="entry name" value="P-loop containing nucleotide triphosphate hydrolases"/>
    <property type="match status" value="1"/>
</dbReference>
<evidence type="ECO:0000256" key="4">
    <source>
        <dbReference type="ARBA" id="ARBA00022692"/>
    </source>
</evidence>
<dbReference type="GO" id="GO:0000139">
    <property type="term" value="C:Golgi membrane"/>
    <property type="evidence" value="ECO:0007669"/>
    <property type="project" value="UniProtKB-SubCell"/>
</dbReference>
<dbReference type="GO" id="GO:0001517">
    <property type="term" value="F:N-acetylglucosamine 6-O-sulfotransferase activity"/>
    <property type="evidence" value="ECO:0007669"/>
    <property type="project" value="TreeGrafter"/>
</dbReference>
<dbReference type="FunFam" id="3.40.50.300:FF:000703">
    <property type="entry name" value="Sulfotransferase"/>
    <property type="match status" value="1"/>
</dbReference>
<dbReference type="AlphaFoldDB" id="A0A3Q3ELZ3"/>
<feature type="domain" description="Sulfotransferase" evidence="13">
    <location>
        <begin position="30"/>
        <end position="307"/>
    </location>
</feature>
<reference evidence="14" key="2">
    <citation type="submission" date="2025-09" db="UniProtKB">
        <authorList>
            <consortium name="Ensembl"/>
        </authorList>
    </citation>
    <scope>IDENTIFICATION</scope>
</reference>
<keyword evidence="6" id="KW-1133">Transmembrane helix</keyword>
<evidence type="ECO:0000256" key="3">
    <source>
        <dbReference type="ARBA" id="ARBA00022679"/>
    </source>
</evidence>
<sequence>YFHIFVSVTSVLLLLLLSPFRPKPSSSKVHVLLLSSWRSGSSFLGQVFSQHPSVFYLMEPTWHVWKTLQKAGMQVIQMAVRDLLQSIFQCDFSVMETYLPKHPKVSNLFLWRQSRALCSQPACPLMPHHQISNETQCKKDCDAWGLQLVQEACSTYSHVVLKVVRIFELESLYPLLQDPSLDLRIIHLVRDPRAVLRSREALKKGLRRDNTIVLEHRNIPATDVQYQVMQEICRSHVHIHNRAILNPPPLLEGRYKMVRYEDVARNPIEEINAIYEFVGLELTPELEGWIHHMTHGKVKGKGAFKITSRNATDVSRAWRSTL</sequence>
<evidence type="ECO:0000256" key="7">
    <source>
        <dbReference type="ARBA" id="ARBA00023034"/>
    </source>
</evidence>
<feature type="signal peptide" evidence="12">
    <location>
        <begin position="1"/>
        <end position="27"/>
    </location>
</feature>
<dbReference type="Proteomes" id="UP000261660">
    <property type="component" value="Unplaced"/>
</dbReference>
<keyword evidence="5" id="KW-0735">Signal-anchor</keyword>
<dbReference type="GeneTree" id="ENSGT00940000162986"/>
<dbReference type="Ensembl" id="ENSLBET00000007437.1">
    <property type="protein sequence ID" value="ENSLBEP00000007072.1"/>
    <property type="gene ID" value="ENSLBEG00000005462.1"/>
</dbReference>
<dbReference type="InterPro" id="IPR000863">
    <property type="entry name" value="Sulfotransferase_dom"/>
</dbReference>
<keyword evidence="8" id="KW-0472">Membrane</keyword>
<dbReference type="STRING" id="56723.ENSLBEP00000007072"/>
<evidence type="ECO:0000256" key="2">
    <source>
        <dbReference type="ARBA" id="ARBA00005530"/>
    </source>
</evidence>
<accession>A0A3Q3ELZ3</accession>
<keyword evidence="10" id="KW-0119">Carbohydrate metabolism</keyword>
<keyword evidence="4" id="KW-0812">Transmembrane</keyword>
<evidence type="ECO:0000256" key="8">
    <source>
        <dbReference type="ARBA" id="ARBA00023136"/>
    </source>
</evidence>
<protein>
    <recommendedName>
        <fullName evidence="11">Sulfotransferase</fullName>
        <ecNumber evidence="11">2.8.2.-</ecNumber>
    </recommendedName>
</protein>
<dbReference type="SUPFAM" id="SSF52540">
    <property type="entry name" value="P-loop containing nucleoside triphosphate hydrolases"/>
    <property type="match status" value="1"/>
</dbReference>
<feature type="chain" id="PRO_5018703612" description="Sulfotransferase" evidence="12">
    <location>
        <begin position="28"/>
        <end position="322"/>
    </location>
</feature>
<dbReference type="PANTHER" id="PTHR10704">
    <property type="entry name" value="CARBOHYDRATE SULFOTRANSFERASE"/>
    <property type="match status" value="1"/>
</dbReference>
<dbReference type="GO" id="GO:0006044">
    <property type="term" value="P:N-acetylglucosamine metabolic process"/>
    <property type="evidence" value="ECO:0007669"/>
    <property type="project" value="TreeGrafter"/>
</dbReference>
<comment type="subcellular location">
    <subcellularLocation>
        <location evidence="1">Golgi apparatus membrane</location>
        <topology evidence="1">Single-pass type II membrane protein</topology>
    </subcellularLocation>
</comment>
<dbReference type="PANTHER" id="PTHR10704:SF4">
    <property type="entry name" value="CARBOHYDRATE SULFOTRANSFERASE 6"/>
    <property type="match status" value="1"/>
</dbReference>
<comment type="similarity">
    <text evidence="2">Belongs to the sulfotransferase 1 family. Gal/GlcNAc/GalNAc subfamily.</text>
</comment>
<dbReference type="GO" id="GO:0006790">
    <property type="term" value="P:sulfur compound metabolic process"/>
    <property type="evidence" value="ECO:0007669"/>
    <property type="project" value="TreeGrafter"/>
</dbReference>
<keyword evidence="15" id="KW-1185">Reference proteome</keyword>